<feature type="domain" description="HMG box" evidence="3">
    <location>
        <begin position="229"/>
        <end position="295"/>
    </location>
</feature>
<dbReference type="SUPFAM" id="SSF47095">
    <property type="entry name" value="HMG-box"/>
    <property type="match status" value="1"/>
</dbReference>
<sequence>MPFFVGRIVAHRLASSVAATSSSRLVVAKQLGRVSGSPLLRAGFVRAYATPGRPKKSDTDSSTQSAGRSRKTADGAAPKKVTAAKKTTATKATTKATAKKATGTSKSPKAKKTSPPPKKKKVLTDKQKAAKELSKARKEKAELKQKALFTEPKNLPRTAWTVYMTREAAGGGFEGDMVAKMPTIANAFKALSSSELEIADAQHARNLLRRKFGYPKANASHKIRDERQPKNPRSAYIYYFRARFGSGGFANVKVTEALKSIAQEWKTLPAVERQPFDDLAAADLTRYKKQVAETLHR</sequence>
<dbReference type="GO" id="GO:0005634">
    <property type="term" value="C:nucleus"/>
    <property type="evidence" value="ECO:0007669"/>
    <property type="project" value="UniProtKB-UniRule"/>
</dbReference>
<dbReference type="EMBL" id="JAQQWP010000006">
    <property type="protein sequence ID" value="KAK8114216.1"/>
    <property type="molecule type" value="Genomic_DNA"/>
</dbReference>
<dbReference type="AlphaFoldDB" id="A0AAW0QT74"/>
<evidence type="ECO:0000256" key="1">
    <source>
        <dbReference type="PROSITE-ProRule" id="PRU00267"/>
    </source>
</evidence>
<dbReference type="InterPro" id="IPR009071">
    <property type="entry name" value="HMG_box_dom"/>
</dbReference>
<dbReference type="InterPro" id="IPR036910">
    <property type="entry name" value="HMG_box_dom_sf"/>
</dbReference>
<dbReference type="Proteomes" id="UP001392437">
    <property type="component" value="Unassembled WGS sequence"/>
</dbReference>
<feature type="compositionally biased region" description="Basic residues" evidence="2">
    <location>
        <begin position="108"/>
        <end position="121"/>
    </location>
</feature>
<dbReference type="CDD" id="cd00084">
    <property type="entry name" value="HMG-box_SF"/>
    <property type="match status" value="1"/>
</dbReference>
<dbReference type="Gene3D" id="1.10.30.10">
    <property type="entry name" value="High mobility group box domain"/>
    <property type="match status" value="1"/>
</dbReference>
<evidence type="ECO:0000313" key="4">
    <source>
        <dbReference type="EMBL" id="KAK8114216.1"/>
    </source>
</evidence>
<dbReference type="Pfam" id="PF00505">
    <property type="entry name" value="HMG_box"/>
    <property type="match status" value="1"/>
</dbReference>
<name>A0AAW0QT74_9PEZI</name>
<feature type="compositionally biased region" description="Low complexity" evidence="2">
    <location>
        <begin position="76"/>
        <end position="107"/>
    </location>
</feature>
<protein>
    <recommendedName>
        <fullName evidence="3">HMG box domain-containing protein</fullName>
    </recommendedName>
</protein>
<keyword evidence="1" id="KW-0539">Nucleus</keyword>
<keyword evidence="1" id="KW-0238">DNA-binding</keyword>
<organism evidence="4 5">
    <name type="scientific">Apiospora kogelbergensis</name>
    <dbReference type="NCBI Taxonomy" id="1337665"/>
    <lineage>
        <taxon>Eukaryota</taxon>
        <taxon>Fungi</taxon>
        <taxon>Dikarya</taxon>
        <taxon>Ascomycota</taxon>
        <taxon>Pezizomycotina</taxon>
        <taxon>Sordariomycetes</taxon>
        <taxon>Xylariomycetidae</taxon>
        <taxon>Amphisphaeriales</taxon>
        <taxon>Apiosporaceae</taxon>
        <taxon>Apiospora</taxon>
    </lineage>
</organism>
<evidence type="ECO:0000259" key="3">
    <source>
        <dbReference type="PROSITE" id="PS50118"/>
    </source>
</evidence>
<dbReference type="SMART" id="SM00398">
    <property type="entry name" value="HMG"/>
    <property type="match status" value="1"/>
</dbReference>
<gene>
    <name evidence="4" type="ORF">PG999_006285</name>
</gene>
<evidence type="ECO:0000313" key="5">
    <source>
        <dbReference type="Proteomes" id="UP001392437"/>
    </source>
</evidence>
<feature type="region of interest" description="Disordered" evidence="2">
    <location>
        <begin position="50"/>
        <end position="139"/>
    </location>
</feature>
<dbReference type="GO" id="GO:0003677">
    <property type="term" value="F:DNA binding"/>
    <property type="evidence" value="ECO:0007669"/>
    <property type="project" value="UniProtKB-UniRule"/>
</dbReference>
<feature type="DNA-binding region" description="HMG box" evidence="1">
    <location>
        <begin position="229"/>
        <end position="295"/>
    </location>
</feature>
<accession>A0AAW0QT74</accession>
<proteinExistence type="predicted"/>
<reference evidence="4 5" key="1">
    <citation type="submission" date="2023-01" db="EMBL/GenBank/DDBJ databases">
        <title>Analysis of 21 Apiospora genomes using comparative genomics revels a genus with tremendous synthesis potential of carbohydrate active enzymes and secondary metabolites.</title>
        <authorList>
            <person name="Sorensen T."/>
        </authorList>
    </citation>
    <scope>NUCLEOTIDE SEQUENCE [LARGE SCALE GENOMIC DNA]</scope>
    <source>
        <strain evidence="4 5">CBS 117206</strain>
    </source>
</reference>
<feature type="compositionally biased region" description="Basic and acidic residues" evidence="2">
    <location>
        <begin position="122"/>
        <end position="139"/>
    </location>
</feature>
<dbReference type="PROSITE" id="PS50118">
    <property type="entry name" value="HMG_BOX_2"/>
    <property type="match status" value="1"/>
</dbReference>
<evidence type="ECO:0000256" key="2">
    <source>
        <dbReference type="SAM" id="MobiDB-lite"/>
    </source>
</evidence>
<keyword evidence="5" id="KW-1185">Reference proteome</keyword>
<comment type="caution">
    <text evidence="4">The sequence shown here is derived from an EMBL/GenBank/DDBJ whole genome shotgun (WGS) entry which is preliminary data.</text>
</comment>